<keyword evidence="1 4" id="KW-0347">Helicase</keyword>
<protein>
    <recommendedName>
        <fullName evidence="1">ATP-dependent DNA helicase</fullName>
        <ecNumber evidence="1">5.6.2.3</ecNumber>
    </recommendedName>
</protein>
<dbReference type="InterPro" id="IPR049163">
    <property type="entry name" value="Pif1-like_2B_dom"/>
</dbReference>
<dbReference type="AlphaFoldDB" id="A0A835C2R9"/>
<dbReference type="GO" id="GO:0043139">
    <property type="term" value="F:5'-3' DNA helicase activity"/>
    <property type="evidence" value="ECO:0007669"/>
    <property type="project" value="UniProtKB-EC"/>
</dbReference>
<evidence type="ECO:0000313" key="5">
    <source>
        <dbReference type="Proteomes" id="UP000634136"/>
    </source>
</evidence>
<comment type="catalytic activity">
    <reaction evidence="1">
        <text>ATP + H2O = ADP + phosphate + H(+)</text>
        <dbReference type="Rhea" id="RHEA:13065"/>
        <dbReference type="ChEBI" id="CHEBI:15377"/>
        <dbReference type="ChEBI" id="CHEBI:15378"/>
        <dbReference type="ChEBI" id="CHEBI:30616"/>
        <dbReference type="ChEBI" id="CHEBI:43474"/>
        <dbReference type="ChEBI" id="CHEBI:456216"/>
        <dbReference type="EC" id="5.6.2.3"/>
    </reaction>
</comment>
<evidence type="ECO:0000259" key="3">
    <source>
        <dbReference type="Pfam" id="PF21530"/>
    </source>
</evidence>
<gene>
    <name evidence="4" type="ORF">G2W53_014529</name>
</gene>
<keyword evidence="1" id="KW-0227">DNA damage</keyword>
<proteinExistence type="inferred from homology"/>
<keyword evidence="1" id="KW-0233">DNA recombination</keyword>
<dbReference type="GO" id="GO:0005524">
    <property type="term" value="F:ATP binding"/>
    <property type="evidence" value="ECO:0007669"/>
    <property type="project" value="UniProtKB-KW"/>
</dbReference>
<dbReference type="InterPro" id="IPR010285">
    <property type="entry name" value="DNA_helicase_pif1-like_DEAD"/>
</dbReference>
<dbReference type="Proteomes" id="UP000634136">
    <property type="component" value="Unassembled WGS sequence"/>
</dbReference>
<dbReference type="SUPFAM" id="SSF52540">
    <property type="entry name" value="P-loop containing nucleoside triphosphate hydrolases"/>
    <property type="match status" value="2"/>
</dbReference>
<dbReference type="Pfam" id="PF21530">
    <property type="entry name" value="Pif1_2B_dom"/>
    <property type="match status" value="1"/>
</dbReference>
<comment type="cofactor">
    <cofactor evidence="1">
        <name>Mg(2+)</name>
        <dbReference type="ChEBI" id="CHEBI:18420"/>
    </cofactor>
</comment>
<dbReference type="Gene3D" id="3.40.50.300">
    <property type="entry name" value="P-loop containing nucleotide triphosphate hydrolases"/>
    <property type="match status" value="1"/>
</dbReference>
<organism evidence="4 5">
    <name type="scientific">Senna tora</name>
    <dbReference type="NCBI Taxonomy" id="362788"/>
    <lineage>
        <taxon>Eukaryota</taxon>
        <taxon>Viridiplantae</taxon>
        <taxon>Streptophyta</taxon>
        <taxon>Embryophyta</taxon>
        <taxon>Tracheophyta</taxon>
        <taxon>Spermatophyta</taxon>
        <taxon>Magnoliopsida</taxon>
        <taxon>eudicotyledons</taxon>
        <taxon>Gunneridae</taxon>
        <taxon>Pentapetalae</taxon>
        <taxon>rosids</taxon>
        <taxon>fabids</taxon>
        <taxon>Fabales</taxon>
        <taxon>Fabaceae</taxon>
        <taxon>Caesalpinioideae</taxon>
        <taxon>Cassia clade</taxon>
        <taxon>Senna</taxon>
    </lineage>
</organism>
<name>A0A835C2R9_9FABA</name>
<dbReference type="EMBL" id="JAAIUW010000005">
    <property type="protein sequence ID" value="KAF7832196.1"/>
    <property type="molecule type" value="Genomic_DNA"/>
</dbReference>
<dbReference type="Pfam" id="PF05970">
    <property type="entry name" value="PIF1"/>
    <property type="match status" value="1"/>
</dbReference>
<keyword evidence="1" id="KW-0547">Nucleotide-binding</keyword>
<reference evidence="4" key="1">
    <citation type="submission" date="2020-09" db="EMBL/GenBank/DDBJ databases">
        <title>Genome-Enabled Discovery of Anthraquinone Biosynthesis in Senna tora.</title>
        <authorList>
            <person name="Kang S.-H."/>
            <person name="Pandey R.P."/>
            <person name="Lee C.-M."/>
            <person name="Sim J.-S."/>
            <person name="Jeong J.-T."/>
            <person name="Choi B.-S."/>
            <person name="Jung M."/>
            <person name="Ginzburg D."/>
            <person name="Zhao K."/>
            <person name="Won S.Y."/>
            <person name="Oh T.-J."/>
            <person name="Yu Y."/>
            <person name="Kim N.-H."/>
            <person name="Lee O.R."/>
            <person name="Lee T.-H."/>
            <person name="Bashyal P."/>
            <person name="Kim T.-S."/>
            <person name="Lee W.-H."/>
            <person name="Kawkins C."/>
            <person name="Kim C.-K."/>
            <person name="Kim J.S."/>
            <person name="Ahn B.O."/>
            <person name="Rhee S.Y."/>
            <person name="Sohng J.K."/>
        </authorList>
    </citation>
    <scope>NUCLEOTIDE SEQUENCE</scope>
    <source>
        <tissue evidence="4">Leaf</tissue>
    </source>
</reference>
<feature type="domain" description="DNA helicase Pif1-like 2B" evidence="3">
    <location>
        <begin position="397"/>
        <end position="441"/>
    </location>
</feature>
<evidence type="ECO:0000256" key="1">
    <source>
        <dbReference type="RuleBase" id="RU363044"/>
    </source>
</evidence>
<keyword evidence="1" id="KW-0067">ATP-binding</keyword>
<dbReference type="GO" id="GO:0016787">
    <property type="term" value="F:hydrolase activity"/>
    <property type="evidence" value="ECO:0007669"/>
    <property type="project" value="UniProtKB-KW"/>
</dbReference>
<feature type="domain" description="DNA helicase Pif1-like DEAD-box helicase" evidence="2">
    <location>
        <begin position="250"/>
        <end position="372"/>
    </location>
</feature>
<keyword evidence="1" id="KW-0378">Hydrolase</keyword>
<dbReference type="EC" id="5.6.2.3" evidence="1"/>
<comment type="caution">
    <text evidence="4">The sequence shown here is derived from an EMBL/GenBank/DDBJ whole genome shotgun (WGS) entry which is preliminary data.</text>
</comment>
<dbReference type="OrthoDB" id="1751583at2759"/>
<dbReference type="GO" id="GO:0006310">
    <property type="term" value="P:DNA recombination"/>
    <property type="evidence" value="ECO:0007669"/>
    <property type="project" value="UniProtKB-KW"/>
</dbReference>
<dbReference type="PANTHER" id="PTHR10492:SF101">
    <property type="entry name" value="ATP-DEPENDENT DNA HELICASE"/>
    <property type="match status" value="1"/>
</dbReference>
<dbReference type="PANTHER" id="PTHR10492">
    <property type="match status" value="1"/>
</dbReference>
<evidence type="ECO:0000259" key="2">
    <source>
        <dbReference type="Pfam" id="PF05970"/>
    </source>
</evidence>
<keyword evidence="5" id="KW-1185">Reference proteome</keyword>
<accession>A0A835C2R9</accession>
<dbReference type="GO" id="GO:0000723">
    <property type="term" value="P:telomere maintenance"/>
    <property type="evidence" value="ECO:0007669"/>
    <property type="project" value="InterPro"/>
</dbReference>
<sequence>MHHPLIVLLNKDRTATTSGWIPSIEEPFVERLPFHLPNEQGIIFNDDDPIEDVVNDATIKETKFLAWFEANKRFPKAKCLTYAQLPTQFVFKPDSREWNERKSGYSIGRLYYIPLGRGELHYLRVLLTFTKVATCYEGIKTINCVVYTTFKDACYAMGLLDDDKEYNEGIVEASNWSSELQLDNDRLKDIALADIENMLRLNGRSLKDYPAMPFPNDSIMDNMEKVLMSDELNYDRELLRSKHDALLLSLTSEQRNIYDLVMNAVNNSTSELFFANGFGGSRKTYIWNTLTSGIRSNGFIVLAIVSSGITSQLIPDGKIAHSRFAIPLNCNENSTCNIIQGSDLANLLHMKLIIWDEAPMTHKHFFEALDRDRAILSPTLDDVAQVNDYMLDVYTTEFLNTISGSGLPYHELKLKVGAPIMLLRNIDRSLGLCNGTRLIVSRMFDHVIEATIVSDYNVVNFQLCYHLR</sequence>
<dbReference type="GO" id="GO:0006281">
    <property type="term" value="P:DNA repair"/>
    <property type="evidence" value="ECO:0007669"/>
    <property type="project" value="UniProtKB-KW"/>
</dbReference>
<evidence type="ECO:0000313" key="4">
    <source>
        <dbReference type="EMBL" id="KAF7832196.1"/>
    </source>
</evidence>
<comment type="similarity">
    <text evidence="1">Belongs to the helicase family.</text>
</comment>
<dbReference type="InterPro" id="IPR027417">
    <property type="entry name" value="P-loop_NTPase"/>
</dbReference>
<keyword evidence="1" id="KW-0234">DNA repair</keyword>